<dbReference type="GO" id="GO:0005737">
    <property type="term" value="C:cytoplasm"/>
    <property type="evidence" value="ECO:0007669"/>
    <property type="project" value="TreeGrafter"/>
</dbReference>
<comment type="caution">
    <text evidence="6">The sequence shown here is derived from an EMBL/GenBank/DDBJ whole genome shotgun (WGS) entry which is preliminary data.</text>
</comment>
<evidence type="ECO:0000256" key="1">
    <source>
        <dbReference type="ARBA" id="ARBA00022723"/>
    </source>
</evidence>
<dbReference type="RefSeq" id="XP_068368975.1">
    <property type="nucleotide sequence ID" value="XM_068514215.1"/>
</dbReference>
<dbReference type="SUPFAM" id="SSF57903">
    <property type="entry name" value="FYVE/PHD zinc finger"/>
    <property type="match status" value="1"/>
</dbReference>
<dbReference type="CDD" id="cd19677">
    <property type="entry name" value="UBR-box_UBR7"/>
    <property type="match status" value="1"/>
</dbReference>
<proteinExistence type="predicted"/>
<dbReference type="Gene3D" id="2.130.10.10">
    <property type="entry name" value="YVTN repeat-like/Quinoprotein amine dehydrogenase"/>
    <property type="match status" value="1"/>
</dbReference>
<dbReference type="GeneID" id="94848919"/>
<dbReference type="InterPro" id="IPR015943">
    <property type="entry name" value="WD40/YVTN_repeat-like_dom_sf"/>
</dbReference>
<dbReference type="OrthoDB" id="10262564at2759"/>
<name>A0A1J4KX76_9EUKA</name>
<dbReference type="InterPro" id="IPR040204">
    <property type="entry name" value="UBR7"/>
</dbReference>
<dbReference type="InterPro" id="IPR013083">
    <property type="entry name" value="Znf_RING/FYVE/PHD"/>
</dbReference>
<dbReference type="PROSITE" id="PS51157">
    <property type="entry name" value="ZF_UBR"/>
    <property type="match status" value="1"/>
</dbReference>
<dbReference type="InterPro" id="IPR003126">
    <property type="entry name" value="Znf_UBR"/>
</dbReference>
<dbReference type="InterPro" id="IPR047506">
    <property type="entry name" value="UBR7-like_UBR-box"/>
</dbReference>
<sequence length="626" mass="71817">MLWAKPAQSHHCPNTTLSVLSLCNTEVQSPHLLAIGSDLGTVDIVNLEQRSSVVAFNSLHDFKVNDIGFLSKDILLSFDKEKLIYLDINAMSPSVIYDQPSPLQSLTFSSNSSLIIGSTTDNILSFDTRMQNPTTLIEQNSITELSLLPDNNTLFGLQYKSLSVTDIRRPDKFYSLEVNIKFEKLACNDHYLAAVTEDCQLYSFELPFSPLLMKNLIPFENPFLFRPAFINDYITIGTRDGIIFILDPETDNIDLIQSPIETPIVSIASNESEIAVSFEDDIYVFSHFPWEDNLLRPREGIDDDFDFLEEEDEQKAEWLSQSQDIKIESGECTYERYGYCEQQVFSCYTCSRNEERPIGVCEQCALICHDGHDIIPIGSRRRFRCDCGNNRCPAPCRTMFDPKVSENTRNVYNHNFRNRWCICDGPDRPPMVQCVCCDEWFHHECIGFYTDKRCLILEENPCMSEYLFICNDCIDNKLTFLADMPDAIPPDEILDFVFELQADSGIQPGEGDPAKEACGFRILGGRWIQKDQFYSFAGKEKEFDEQFEKIDTTEEDKLLPPARLQSGYANFMKKAYEDIFRKVSDDGRTVIQKSDTQDVIFKNMSQLYMQRRRDQDFDDNDGGSLL</sequence>
<evidence type="ECO:0000256" key="4">
    <source>
        <dbReference type="PROSITE-ProRule" id="PRU00508"/>
    </source>
</evidence>
<keyword evidence="2" id="KW-0863">Zinc-finger</keyword>
<dbReference type="Proteomes" id="UP000179807">
    <property type="component" value="Unassembled WGS sequence"/>
</dbReference>
<keyword evidence="7" id="KW-1185">Reference proteome</keyword>
<dbReference type="GO" id="GO:0061630">
    <property type="term" value="F:ubiquitin protein ligase activity"/>
    <property type="evidence" value="ECO:0007669"/>
    <property type="project" value="InterPro"/>
</dbReference>
<evidence type="ECO:0000313" key="6">
    <source>
        <dbReference type="EMBL" id="OHT15839.1"/>
    </source>
</evidence>
<dbReference type="InterPro" id="IPR036322">
    <property type="entry name" value="WD40_repeat_dom_sf"/>
</dbReference>
<gene>
    <name evidence="6" type="ORF">TRFO_42250</name>
</gene>
<evidence type="ECO:0000313" key="7">
    <source>
        <dbReference type="Proteomes" id="UP000179807"/>
    </source>
</evidence>
<dbReference type="PANTHER" id="PTHR13513:SF9">
    <property type="entry name" value="E3 UBIQUITIN-PROTEIN LIGASE UBR7-RELATED"/>
    <property type="match status" value="1"/>
</dbReference>
<dbReference type="GO" id="GO:0008270">
    <property type="term" value="F:zinc ion binding"/>
    <property type="evidence" value="ECO:0007669"/>
    <property type="project" value="UniProtKB-KW"/>
</dbReference>
<dbReference type="InterPro" id="IPR011011">
    <property type="entry name" value="Znf_FYVE_PHD"/>
</dbReference>
<feature type="zinc finger region" description="UBR-type" evidence="4">
    <location>
        <begin position="330"/>
        <end position="401"/>
    </location>
</feature>
<keyword evidence="1" id="KW-0479">Metal-binding</keyword>
<dbReference type="Pfam" id="PF02207">
    <property type="entry name" value="zf-UBR"/>
    <property type="match status" value="1"/>
</dbReference>
<reference evidence="6" key="1">
    <citation type="submission" date="2016-10" db="EMBL/GenBank/DDBJ databases">
        <authorList>
            <person name="Benchimol M."/>
            <person name="Almeida L.G."/>
            <person name="Vasconcelos A.T."/>
            <person name="Perreira-Neves A."/>
            <person name="Rosa I.A."/>
            <person name="Tasca T."/>
            <person name="Bogo M.R."/>
            <person name="de Souza W."/>
        </authorList>
    </citation>
    <scope>NUCLEOTIDE SEQUENCE [LARGE SCALE GENOMIC DNA]</scope>
    <source>
        <strain evidence="6">K</strain>
    </source>
</reference>
<dbReference type="EMBL" id="MLAK01000179">
    <property type="protein sequence ID" value="OHT15839.1"/>
    <property type="molecule type" value="Genomic_DNA"/>
</dbReference>
<dbReference type="AlphaFoldDB" id="A0A1J4KX76"/>
<evidence type="ECO:0000259" key="5">
    <source>
        <dbReference type="PROSITE" id="PS51157"/>
    </source>
</evidence>
<keyword evidence="3" id="KW-0862">Zinc</keyword>
<accession>A0A1J4KX76</accession>
<evidence type="ECO:0000256" key="3">
    <source>
        <dbReference type="ARBA" id="ARBA00022833"/>
    </source>
</evidence>
<organism evidence="6 7">
    <name type="scientific">Tritrichomonas foetus</name>
    <dbReference type="NCBI Taxonomy" id="1144522"/>
    <lineage>
        <taxon>Eukaryota</taxon>
        <taxon>Metamonada</taxon>
        <taxon>Parabasalia</taxon>
        <taxon>Tritrichomonadida</taxon>
        <taxon>Tritrichomonadidae</taxon>
        <taxon>Tritrichomonas</taxon>
    </lineage>
</organism>
<protein>
    <recommendedName>
        <fullName evidence="5">UBR-type domain-containing protein</fullName>
    </recommendedName>
</protein>
<dbReference type="SMART" id="SM00396">
    <property type="entry name" value="ZnF_UBR1"/>
    <property type="match status" value="1"/>
</dbReference>
<dbReference type="VEuPathDB" id="TrichDB:TRFO_42250"/>
<dbReference type="SUPFAM" id="SSF50978">
    <property type="entry name" value="WD40 repeat-like"/>
    <property type="match status" value="1"/>
</dbReference>
<feature type="domain" description="UBR-type" evidence="5">
    <location>
        <begin position="330"/>
        <end position="401"/>
    </location>
</feature>
<dbReference type="Gene3D" id="3.30.40.10">
    <property type="entry name" value="Zinc/RING finger domain, C3HC4 (zinc finger)"/>
    <property type="match status" value="1"/>
</dbReference>
<dbReference type="PANTHER" id="PTHR13513">
    <property type="entry name" value="E3 UBIQUITIN-PROTEIN LIGASE UBR7"/>
    <property type="match status" value="1"/>
</dbReference>
<evidence type="ECO:0000256" key="2">
    <source>
        <dbReference type="ARBA" id="ARBA00022771"/>
    </source>
</evidence>